<reference evidence="1 2" key="1">
    <citation type="journal article" date="2015" name="Biotechnol. Biofuels">
        <title>Enhanced degradation of softwood versus hardwood by the white-rot fungus Pycnoporus coccineus.</title>
        <authorList>
            <person name="Couturier M."/>
            <person name="Navarro D."/>
            <person name="Chevret D."/>
            <person name="Henrissat B."/>
            <person name="Piumi F."/>
            <person name="Ruiz-Duenas F.J."/>
            <person name="Martinez A.T."/>
            <person name="Grigoriev I.V."/>
            <person name="Riley R."/>
            <person name="Lipzen A."/>
            <person name="Berrin J.G."/>
            <person name="Master E.R."/>
            <person name="Rosso M.N."/>
        </authorList>
    </citation>
    <scope>NUCLEOTIDE SEQUENCE [LARGE SCALE GENOMIC DNA]</scope>
    <source>
        <strain evidence="1 2">BRFM310</strain>
    </source>
</reference>
<dbReference type="EMBL" id="KZ084108">
    <property type="protein sequence ID" value="OSD01852.1"/>
    <property type="molecule type" value="Genomic_DNA"/>
</dbReference>
<name>A0A1Y2IPF6_TRAC3</name>
<evidence type="ECO:0000313" key="2">
    <source>
        <dbReference type="Proteomes" id="UP000193067"/>
    </source>
</evidence>
<dbReference type="Proteomes" id="UP000193067">
    <property type="component" value="Unassembled WGS sequence"/>
</dbReference>
<evidence type="ECO:0000313" key="1">
    <source>
        <dbReference type="EMBL" id="OSD01852.1"/>
    </source>
</evidence>
<accession>A0A1Y2IPF6</accession>
<dbReference type="AlphaFoldDB" id="A0A1Y2IPF6"/>
<organism evidence="1 2">
    <name type="scientific">Trametes coccinea (strain BRFM310)</name>
    <name type="common">Pycnoporus coccineus</name>
    <dbReference type="NCBI Taxonomy" id="1353009"/>
    <lineage>
        <taxon>Eukaryota</taxon>
        <taxon>Fungi</taxon>
        <taxon>Dikarya</taxon>
        <taxon>Basidiomycota</taxon>
        <taxon>Agaricomycotina</taxon>
        <taxon>Agaricomycetes</taxon>
        <taxon>Polyporales</taxon>
        <taxon>Polyporaceae</taxon>
        <taxon>Trametes</taxon>
    </lineage>
</organism>
<gene>
    <name evidence="1" type="ORF">PYCCODRAFT_451236</name>
</gene>
<proteinExistence type="predicted"/>
<keyword evidence="2" id="KW-1185">Reference proteome</keyword>
<protein>
    <submittedName>
        <fullName evidence="1">Uncharacterized protein</fullName>
    </submittedName>
</protein>
<sequence>MHYTVREDRAADADLQPLSRSSKHALDITCIMLVPAPNQYIAPLQHRYYSDIIVDRDCLLLQILASSTVQATHTVLAAAAWKQAPAAVHTAAQHRSFLADAPWQRHLALLDFSFHTPSPIPATDACARALLRRTRFPAAVHLKRPAPRSISPPPSPIRTVPNHTPRRALLCPAADVLSSRGPGCSFRFAALASSRTDGTPVPSSILLQLPQMCDELQLCCASGCSADV</sequence>